<proteinExistence type="predicted"/>
<evidence type="ECO:0000256" key="1">
    <source>
        <dbReference type="SAM" id="SignalP"/>
    </source>
</evidence>
<name>C3YTZ7_BRAFL</name>
<accession>C3YTZ7</accession>
<evidence type="ECO:0000313" key="2">
    <source>
        <dbReference type="EMBL" id="EEN56274.1"/>
    </source>
</evidence>
<dbReference type="AlphaFoldDB" id="C3YTZ7"/>
<feature type="signal peptide" evidence="1">
    <location>
        <begin position="1"/>
        <end position="21"/>
    </location>
</feature>
<sequence length="102" mass="11041">MWSLFAVGLLLAAAGPGLVQGLVCQANNSPCLNGGVCETDSVTRQGTCMKLLVAGKIPLTPWQALKDPILGGCLLQEVLKAEWLMESFKRPTLKLKLFQRML</sequence>
<dbReference type="EMBL" id="GG666552">
    <property type="protein sequence ID" value="EEN56274.1"/>
    <property type="molecule type" value="Genomic_DNA"/>
</dbReference>
<reference evidence="2" key="1">
    <citation type="journal article" date="2008" name="Nature">
        <title>The amphioxus genome and the evolution of the chordate karyotype.</title>
        <authorList>
            <consortium name="US DOE Joint Genome Institute (JGI-PGF)"/>
            <person name="Putnam N.H."/>
            <person name="Butts T."/>
            <person name="Ferrier D.E.K."/>
            <person name="Furlong R.F."/>
            <person name="Hellsten U."/>
            <person name="Kawashima T."/>
            <person name="Robinson-Rechavi M."/>
            <person name="Shoguchi E."/>
            <person name="Terry A."/>
            <person name="Yu J.-K."/>
            <person name="Benito-Gutierrez E.L."/>
            <person name="Dubchak I."/>
            <person name="Garcia-Fernandez J."/>
            <person name="Gibson-Brown J.J."/>
            <person name="Grigoriev I.V."/>
            <person name="Horton A.C."/>
            <person name="de Jong P.J."/>
            <person name="Jurka J."/>
            <person name="Kapitonov V.V."/>
            <person name="Kohara Y."/>
            <person name="Kuroki Y."/>
            <person name="Lindquist E."/>
            <person name="Lucas S."/>
            <person name="Osoegawa K."/>
            <person name="Pennacchio L.A."/>
            <person name="Salamov A.A."/>
            <person name="Satou Y."/>
            <person name="Sauka-Spengler T."/>
            <person name="Schmutz J."/>
            <person name="Shin-I T."/>
            <person name="Toyoda A."/>
            <person name="Bronner-Fraser M."/>
            <person name="Fujiyama A."/>
            <person name="Holland L.Z."/>
            <person name="Holland P.W.H."/>
            <person name="Satoh N."/>
            <person name="Rokhsar D.S."/>
        </authorList>
    </citation>
    <scope>NUCLEOTIDE SEQUENCE [LARGE SCALE GENOMIC DNA]</scope>
    <source>
        <strain evidence="2">S238N-H82</strain>
        <tissue evidence="2">Testes</tissue>
    </source>
</reference>
<organism>
    <name type="scientific">Branchiostoma floridae</name>
    <name type="common">Florida lancelet</name>
    <name type="synonym">Amphioxus</name>
    <dbReference type="NCBI Taxonomy" id="7739"/>
    <lineage>
        <taxon>Eukaryota</taxon>
        <taxon>Metazoa</taxon>
        <taxon>Chordata</taxon>
        <taxon>Cephalochordata</taxon>
        <taxon>Leptocardii</taxon>
        <taxon>Amphioxiformes</taxon>
        <taxon>Branchiostomatidae</taxon>
        <taxon>Branchiostoma</taxon>
    </lineage>
</organism>
<keyword evidence="1" id="KW-0732">Signal</keyword>
<feature type="chain" id="PRO_5002935644" evidence="1">
    <location>
        <begin position="22"/>
        <end position="102"/>
    </location>
</feature>
<protein>
    <submittedName>
        <fullName evidence="2">Uncharacterized protein</fullName>
    </submittedName>
</protein>
<gene>
    <name evidence="2" type="ORF">BRAFLDRAFT_66769</name>
</gene>
<dbReference type="InParanoid" id="C3YTZ7"/>